<name>A0A2C5YYQ8_9HYPO</name>
<dbReference type="Gene3D" id="3.10.450.320">
    <property type="entry name" value="Mitochondrial import inner membrane translocase subunit Tim21"/>
    <property type="match status" value="1"/>
</dbReference>
<evidence type="ECO:0000256" key="1">
    <source>
        <dbReference type="ARBA" id="ARBA00020213"/>
    </source>
</evidence>
<dbReference type="Proteomes" id="UP000224854">
    <property type="component" value="Unassembled WGS sequence"/>
</dbReference>
<proteinExistence type="predicted"/>
<gene>
    <name evidence="3" type="ORF">CDD82_5867</name>
</gene>
<dbReference type="GO" id="GO:0030150">
    <property type="term" value="P:protein import into mitochondrial matrix"/>
    <property type="evidence" value="ECO:0007669"/>
    <property type="project" value="InterPro"/>
</dbReference>
<accession>A0A2C5YYQ8</accession>
<evidence type="ECO:0000256" key="2">
    <source>
        <dbReference type="ARBA" id="ARBA00020726"/>
    </source>
</evidence>
<dbReference type="OrthoDB" id="436405at2759"/>
<dbReference type="InterPro" id="IPR013261">
    <property type="entry name" value="Tim21"/>
</dbReference>
<dbReference type="AlphaFoldDB" id="A0A2C5YYQ8"/>
<dbReference type="InterPro" id="IPR038552">
    <property type="entry name" value="Tim21_IMS_sf"/>
</dbReference>
<dbReference type="EMBL" id="NJEU01000568">
    <property type="protein sequence ID" value="PHH72640.1"/>
    <property type="molecule type" value="Genomic_DNA"/>
</dbReference>
<evidence type="ECO:0000313" key="3">
    <source>
        <dbReference type="EMBL" id="PHH72640.1"/>
    </source>
</evidence>
<dbReference type="Pfam" id="PF08294">
    <property type="entry name" value="TIM21"/>
    <property type="match status" value="1"/>
</dbReference>
<evidence type="ECO:0000313" key="4">
    <source>
        <dbReference type="Proteomes" id="UP000224854"/>
    </source>
</evidence>
<protein>
    <recommendedName>
        <fullName evidence="2">Mitochondrial import inner membrane translocase subunit TIM21</fullName>
    </recommendedName>
    <alternativeName>
        <fullName evidence="1">Mitochondrial import inner membrane translocase subunit Tim21</fullName>
    </alternativeName>
</protein>
<comment type="caution">
    <text evidence="3">The sequence shown here is derived from an EMBL/GenBank/DDBJ whole genome shotgun (WGS) entry which is preliminary data.</text>
</comment>
<dbReference type="GO" id="GO:0005744">
    <property type="term" value="C:TIM23 mitochondrial import inner membrane translocase complex"/>
    <property type="evidence" value="ECO:0007669"/>
    <property type="project" value="InterPro"/>
</dbReference>
<sequence>MDRSSEQTDSFGNDHLIMHFHVDGPLRNGIAQLHMVRGRGKSDYEYKYLFVDIKGHERIYIERADSKATSKKEPLTLFGVKWR</sequence>
<organism evidence="3 4">
    <name type="scientific">Ophiocordyceps australis</name>
    <dbReference type="NCBI Taxonomy" id="1399860"/>
    <lineage>
        <taxon>Eukaryota</taxon>
        <taxon>Fungi</taxon>
        <taxon>Dikarya</taxon>
        <taxon>Ascomycota</taxon>
        <taxon>Pezizomycotina</taxon>
        <taxon>Sordariomycetes</taxon>
        <taxon>Hypocreomycetidae</taxon>
        <taxon>Hypocreales</taxon>
        <taxon>Ophiocordycipitaceae</taxon>
        <taxon>Ophiocordyceps</taxon>
    </lineage>
</organism>
<keyword evidence="4" id="KW-1185">Reference proteome</keyword>
<reference evidence="3 4" key="1">
    <citation type="submission" date="2017-06" db="EMBL/GenBank/DDBJ databases">
        <title>Ant-infecting Ophiocordyceps genomes reveal a high diversity of potential behavioral manipulation genes and a possible major role for enterotoxins.</title>
        <authorList>
            <person name="De Bekker C."/>
            <person name="Evans H.C."/>
            <person name="Brachmann A."/>
            <person name="Hughes D.P."/>
        </authorList>
    </citation>
    <scope>NUCLEOTIDE SEQUENCE [LARGE SCALE GENOMIC DNA]</scope>
    <source>
        <strain evidence="3 4">1348a</strain>
    </source>
</reference>